<comment type="caution">
    <text evidence="8">The sequence shown here is derived from an EMBL/GenBank/DDBJ whole genome shotgun (WGS) entry which is preliminary data.</text>
</comment>
<evidence type="ECO:0000313" key="8">
    <source>
        <dbReference type="EMBL" id="MBK7415573.1"/>
    </source>
</evidence>
<protein>
    <recommendedName>
        <fullName evidence="5">Protein-arginine rhamnosyltransferase</fullName>
    </recommendedName>
    <alternativeName>
        <fullName evidence="6">EF-P arginine rhamnosyltransferase</fullName>
    </alternativeName>
</protein>
<keyword evidence="8" id="KW-0648">Protein biosynthesis</keyword>
<evidence type="ECO:0000256" key="7">
    <source>
        <dbReference type="ARBA" id="ARBA00048472"/>
    </source>
</evidence>
<reference evidence="8 9" key="1">
    <citation type="submission" date="2020-10" db="EMBL/GenBank/DDBJ databases">
        <title>Connecting structure to function with the recovery of over 1000 high-quality activated sludge metagenome-assembled genomes encoding full-length rRNA genes using long-read sequencing.</title>
        <authorList>
            <person name="Singleton C.M."/>
            <person name="Petriglieri F."/>
            <person name="Kristensen J.M."/>
            <person name="Kirkegaard R.H."/>
            <person name="Michaelsen T.Y."/>
            <person name="Andersen M.H."/>
            <person name="Karst S.M."/>
            <person name="Dueholm M.S."/>
            <person name="Nielsen P.H."/>
            <person name="Albertsen M."/>
        </authorList>
    </citation>
    <scope>NUCLEOTIDE SEQUENCE [LARGE SCALE GENOMIC DNA]</scope>
    <source>
        <strain evidence="8">EsbW_18-Q3-R4-48_BATAC.463</strain>
    </source>
</reference>
<comment type="catalytic activity">
    <reaction evidence="7">
        <text>dTDP-beta-L-rhamnose + L-arginyl-[protein] = N(omega)-(alpha-L-rhamnosyl)-L-arginyl-[protein] + dTDP + H(+)</text>
        <dbReference type="Rhea" id="RHEA:66692"/>
        <dbReference type="Rhea" id="RHEA-COMP:10532"/>
        <dbReference type="Rhea" id="RHEA-COMP:17096"/>
        <dbReference type="ChEBI" id="CHEBI:15378"/>
        <dbReference type="ChEBI" id="CHEBI:29965"/>
        <dbReference type="ChEBI" id="CHEBI:57510"/>
        <dbReference type="ChEBI" id="CHEBI:58369"/>
        <dbReference type="ChEBI" id="CHEBI:167445"/>
    </reaction>
    <physiologicalReaction direction="left-to-right" evidence="7">
        <dbReference type="Rhea" id="RHEA:66693"/>
    </physiologicalReaction>
</comment>
<organism evidence="8 9">
    <name type="scientific">Candidatus Dechloromonas phosphorivorans</name>
    <dbReference type="NCBI Taxonomy" id="2899244"/>
    <lineage>
        <taxon>Bacteria</taxon>
        <taxon>Pseudomonadati</taxon>
        <taxon>Pseudomonadota</taxon>
        <taxon>Betaproteobacteria</taxon>
        <taxon>Rhodocyclales</taxon>
        <taxon>Azonexaceae</taxon>
        <taxon>Dechloromonas</taxon>
    </lineage>
</organism>
<evidence type="ECO:0000256" key="1">
    <source>
        <dbReference type="ARBA" id="ARBA00022676"/>
    </source>
</evidence>
<comment type="function">
    <text evidence="3">Protein-arginine rhamnosyltransferase that catalyzes the transfer of a single rhamnose to elongation factor P (EF-P) on 'Lys-32', a modification required for EF-P-dependent rescue of polyproline stalled ribosomes.</text>
</comment>
<dbReference type="Pfam" id="PF10093">
    <property type="entry name" value="EarP"/>
    <property type="match status" value="1"/>
</dbReference>
<evidence type="ECO:0000256" key="6">
    <source>
        <dbReference type="ARBA" id="ARBA00030025"/>
    </source>
</evidence>
<evidence type="ECO:0000256" key="2">
    <source>
        <dbReference type="ARBA" id="ARBA00022679"/>
    </source>
</evidence>
<accession>A0A935K380</accession>
<sequence length="252" mass="28449">MNLEYLTAETWAESCHGMASPHPSLSLIKHFFFPGFSDTSGGLIRESNLLNRRDAFIKDLPVKNSIEISLFCYESAPVRELIDLLSESTSPLLLHVPPGKPLAAVMAYLGGAGPWEIGSLRVKPMSFVNQDEFDHLLWRCDINFVRGEDSFVRALWAGRPFVWQIYEQEDEAHLAKLNAFLDRYIAGASESNAKVIRSMFLAWNKGRGLRDAWLEFSALQDRIADHANKWSAKLYESPDLAANLVKFCGNRL</sequence>
<evidence type="ECO:0000256" key="3">
    <source>
        <dbReference type="ARBA" id="ARBA00024303"/>
    </source>
</evidence>
<comment type="similarity">
    <text evidence="4">Belongs to the glycosyltransferase 104 family.</text>
</comment>
<keyword evidence="2" id="KW-0808">Transferase</keyword>
<dbReference type="InterPro" id="IPR016633">
    <property type="entry name" value="EarP"/>
</dbReference>
<dbReference type="EMBL" id="JADJMS010000021">
    <property type="protein sequence ID" value="MBK7415573.1"/>
    <property type="molecule type" value="Genomic_DNA"/>
</dbReference>
<name>A0A935K380_9RHOO</name>
<evidence type="ECO:0000256" key="4">
    <source>
        <dbReference type="ARBA" id="ARBA00024346"/>
    </source>
</evidence>
<dbReference type="Proteomes" id="UP000739411">
    <property type="component" value="Unassembled WGS sequence"/>
</dbReference>
<evidence type="ECO:0000313" key="9">
    <source>
        <dbReference type="Proteomes" id="UP000739411"/>
    </source>
</evidence>
<proteinExistence type="inferred from homology"/>
<dbReference type="GO" id="GO:0003746">
    <property type="term" value="F:translation elongation factor activity"/>
    <property type="evidence" value="ECO:0007669"/>
    <property type="project" value="UniProtKB-KW"/>
</dbReference>
<evidence type="ECO:0000256" key="5">
    <source>
        <dbReference type="ARBA" id="ARBA00024416"/>
    </source>
</evidence>
<keyword evidence="8" id="KW-0251">Elongation factor</keyword>
<dbReference type="AlphaFoldDB" id="A0A935K380"/>
<dbReference type="GO" id="GO:0106361">
    <property type="term" value="F:protein-arginine rhamnosyltransferase activity"/>
    <property type="evidence" value="ECO:0007669"/>
    <property type="project" value="InterPro"/>
</dbReference>
<keyword evidence="1" id="KW-0328">Glycosyltransferase</keyword>
<gene>
    <name evidence="8" type="ORF">IPJ38_11125</name>
</gene>